<organism evidence="3">
    <name type="scientific">viral metagenome</name>
    <dbReference type="NCBI Taxonomy" id="1070528"/>
    <lineage>
        <taxon>unclassified sequences</taxon>
        <taxon>metagenomes</taxon>
        <taxon>organismal metagenomes</taxon>
    </lineage>
</organism>
<dbReference type="InterPro" id="IPR046633">
    <property type="entry name" value="DUF6745"/>
</dbReference>
<accession>A0A6M3KV25</accession>
<name>A0A6M3KV25_9ZZZZ</name>
<sequence length="362" mass="42123">MAEKISKLTKAQEGLLEVYREKWTKIGLSTEQATFEQALEYARKLYTQLLEKPKPLVFLLKSPLQAWTAVSIAASDKLEEVLGYDLKQMRENNDKAQKDLQSILESESFDPKKYNEEQIVWPYSDGTNWSGWAAFYDYMETVLKIELPPIWHIWKDQVQFSLLWCLDDICVISQHPIEINMVNGLLHADGKPSIKYSDGFSCWSLNGVAVPQWLSETSIDQIDVHRITELTNAEVRREFVRKVGLEIIYSQLNGRIIDEKTVFLDTPEEKNWPCHYKLVELNFGNNTLRRVLEMPNASLHEMWHVEYVTETCNTIEEAMNFRLGRLESDVDDDIGSSWWLQGDVIIEPKGEKKLKRWPDMIS</sequence>
<proteinExistence type="predicted"/>
<feature type="domain" description="DUF6745" evidence="1">
    <location>
        <begin position="162"/>
        <end position="250"/>
    </location>
</feature>
<evidence type="ECO:0000259" key="1">
    <source>
        <dbReference type="Pfam" id="PF20530"/>
    </source>
</evidence>
<protein>
    <recommendedName>
        <fullName evidence="1">DUF6745 domain-containing protein</fullName>
    </recommendedName>
</protein>
<evidence type="ECO:0000313" key="2">
    <source>
        <dbReference type="EMBL" id="QJA68929.1"/>
    </source>
</evidence>
<reference evidence="3" key="1">
    <citation type="submission" date="2020-03" db="EMBL/GenBank/DDBJ databases">
        <title>The deep terrestrial virosphere.</title>
        <authorList>
            <person name="Holmfeldt K."/>
            <person name="Nilsson E."/>
            <person name="Simone D."/>
            <person name="Lopez-Fernandez M."/>
            <person name="Wu X."/>
            <person name="de Brujin I."/>
            <person name="Lundin D."/>
            <person name="Andersson A."/>
            <person name="Bertilsson S."/>
            <person name="Dopson M."/>
        </authorList>
    </citation>
    <scope>NUCLEOTIDE SEQUENCE</scope>
    <source>
        <strain evidence="2">MM415A05356</strain>
        <strain evidence="3">MM415B02202</strain>
    </source>
</reference>
<dbReference type="EMBL" id="MT142583">
    <property type="protein sequence ID" value="QJA85582.1"/>
    <property type="molecule type" value="Genomic_DNA"/>
</dbReference>
<dbReference type="EMBL" id="MT141662">
    <property type="protein sequence ID" value="QJA68929.1"/>
    <property type="molecule type" value="Genomic_DNA"/>
</dbReference>
<gene>
    <name evidence="2" type="ORF">MM415A05356_0004</name>
    <name evidence="3" type="ORF">MM415B02202_0021</name>
</gene>
<dbReference type="AlphaFoldDB" id="A0A6M3KV25"/>
<dbReference type="Pfam" id="PF20530">
    <property type="entry name" value="DUF6745"/>
    <property type="match status" value="1"/>
</dbReference>
<evidence type="ECO:0000313" key="3">
    <source>
        <dbReference type="EMBL" id="QJA85582.1"/>
    </source>
</evidence>